<sequence length="152" mass="17498">MKFLLPHRYKKIGTIITPLGLSLWLIMQLGYLQNMIVYVFGQPNENQKWSAYHVANVIAAIIGFSSFLSGLYFVAFSKEKVEDEMVQKTRLESFQFAAFLQIITTIVGFGFVLFAGDPGESGMLLFFIVLVFLFWLLFIGRFNYILHVKYKS</sequence>
<feature type="transmembrane region" description="Helical" evidence="1">
    <location>
        <begin position="51"/>
        <end position="75"/>
    </location>
</feature>
<keyword evidence="3" id="KW-1185">Reference proteome</keyword>
<protein>
    <recommendedName>
        <fullName evidence="4">DUF4870 domain-containing protein</fullName>
    </recommendedName>
</protein>
<evidence type="ECO:0008006" key="4">
    <source>
        <dbReference type="Google" id="ProtNLM"/>
    </source>
</evidence>
<reference evidence="2 3" key="1">
    <citation type="submission" date="2023-05" db="EMBL/GenBank/DDBJ databases">
        <title>Genome sequence of Pinibacter sp. MAH-24.</title>
        <authorList>
            <person name="Huq M.A."/>
        </authorList>
    </citation>
    <scope>NUCLEOTIDE SEQUENCE [LARGE SCALE GENOMIC DNA]</scope>
    <source>
        <strain evidence="2 3">MAH-24</strain>
    </source>
</reference>
<keyword evidence="1" id="KW-0472">Membrane</keyword>
<feature type="transmembrane region" description="Helical" evidence="1">
    <location>
        <begin position="122"/>
        <end position="146"/>
    </location>
</feature>
<accession>A0ABT6RHK9</accession>
<comment type="caution">
    <text evidence="2">The sequence shown here is derived from an EMBL/GenBank/DDBJ whole genome shotgun (WGS) entry which is preliminary data.</text>
</comment>
<organism evidence="2 3">
    <name type="scientific">Pinibacter soli</name>
    <dbReference type="NCBI Taxonomy" id="3044211"/>
    <lineage>
        <taxon>Bacteria</taxon>
        <taxon>Pseudomonadati</taxon>
        <taxon>Bacteroidota</taxon>
        <taxon>Chitinophagia</taxon>
        <taxon>Chitinophagales</taxon>
        <taxon>Chitinophagaceae</taxon>
        <taxon>Pinibacter</taxon>
    </lineage>
</organism>
<proteinExistence type="predicted"/>
<feature type="transmembrane region" description="Helical" evidence="1">
    <location>
        <begin position="12"/>
        <end position="31"/>
    </location>
</feature>
<feature type="transmembrane region" description="Helical" evidence="1">
    <location>
        <begin position="96"/>
        <end position="116"/>
    </location>
</feature>
<gene>
    <name evidence="2" type="ORF">QJ048_19840</name>
</gene>
<dbReference type="RefSeq" id="WP_282336177.1">
    <property type="nucleotide sequence ID" value="NZ_JASBRG010000007.1"/>
</dbReference>
<keyword evidence="1" id="KW-0812">Transmembrane</keyword>
<evidence type="ECO:0000313" key="2">
    <source>
        <dbReference type="EMBL" id="MDI3322054.1"/>
    </source>
</evidence>
<name>A0ABT6RHK9_9BACT</name>
<evidence type="ECO:0000313" key="3">
    <source>
        <dbReference type="Proteomes" id="UP001226434"/>
    </source>
</evidence>
<keyword evidence="1" id="KW-1133">Transmembrane helix</keyword>
<dbReference type="EMBL" id="JASBRG010000007">
    <property type="protein sequence ID" value="MDI3322054.1"/>
    <property type="molecule type" value="Genomic_DNA"/>
</dbReference>
<dbReference type="Proteomes" id="UP001226434">
    <property type="component" value="Unassembled WGS sequence"/>
</dbReference>
<evidence type="ECO:0000256" key="1">
    <source>
        <dbReference type="SAM" id="Phobius"/>
    </source>
</evidence>